<dbReference type="SMART" id="SM00382">
    <property type="entry name" value="AAA"/>
    <property type="match status" value="1"/>
</dbReference>
<evidence type="ECO:0000256" key="2">
    <source>
        <dbReference type="ARBA" id="ARBA00022840"/>
    </source>
</evidence>
<accession>A0A840I8F1</accession>
<dbReference type="Pfam" id="PF00005">
    <property type="entry name" value="ABC_tran"/>
    <property type="match status" value="1"/>
</dbReference>
<protein>
    <submittedName>
        <fullName evidence="4">Putative ABC-type transport system involved in lysophospholipase L1 biosynthesis ATPase subunit</fullName>
    </submittedName>
</protein>
<comment type="caution">
    <text evidence="4">The sequence shown here is derived from an EMBL/GenBank/DDBJ whole genome shotgun (WGS) entry which is preliminary data.</text>
</comment>
<dbReference type="PANTHER" id="PTHR24220:SF659">
    <property type="entry name" value="TRANSPORTER, PUTATIVE-RELATED"/>
    <property type="match status" value="1"/>
</dbReference>
<sequence length="243" mass="25828">MNALLSLEGVTVRYAPELRNALTVLSSVDLQIGPRETVGVLGLERSGKSTLLRVLAGALPPDAGVVRCEGRDLYAVPERERAELVRSTIGFADPASLAASGRYERVVDLVALGLLSGGRSMREAEIAARRALSAAGASSCAEHHPVELTRAERVRVAVARALARQPRVLLVDEPAALPQPEEVDAITRLLRRLARERQIALVVASQDPAVVRGADRVVHVTDGALRTTTRPGVVVQLRPASGA</sequence>
<dbReference type="InterPro" id="IPR015854">
    <property type="entry name" value="ABC_transpr_LolD-like"/>
</dbReference>
<dbReference type="Gene3D" id="3.40.50.300">
    <property type="entry name" value="P-loop containing nucleotide triphosphate hydrolases"/>
    <property type="match status" value="1"/>
</dbReference>
<evidence type="ECO:0000313" key="5">
    <source>
        <dbReference type="Proteomes" id="UP000585272"/>
    </source>
</evidence>
<dbReference type="GO" id="GO:0022857">
    <property type="term" value="F:transmembrane transporter activity"/>
    <property type="evidence" value="ECO:0007669"/>
    <property type="project" value="TreeGrafter"/>
</dbReference>
<evidence type="ECO:0000313" key="4">
    <source>
        <dbReference type="EMBL" id="MBB4660802.1"/>
    </source>
</evidence>
<dbReference type="AlphaFoldDB" id="A0A840I8F1"/>
<dbReference type="InterPro" id="IPR003593">
    <property type="entry name" value="AAA+_ATPase"/>
</dbReference>
<keyword evidence="2" id="KW-0067">ATP-binding</keyword>
<keyword evidence="5" id="KW-1185">Reference proteome</keyword>
<name>A0A840I8F1_9ACTN</name>
<evidence type="ECO:0000256" key="1">
    <source>
        <dbReference type="ARBA" id="ARBA00022741"/>
    </source>
</evidence>
<dbReference type="PANTHER" id="PTHR24220">
    <property type="entry name" value="IMPORT ATP-BINDING PROTEIN"/>
    <property type="match status" value="1"/>
</dbReference>
<dbReference type="InterPro" id="IPR027417">
    <property type="entry name" value="P-loop_NTPase"/>
</dbReference>
<dbReference type="EMBL" id="JACHNU010000001">
    <property type="protein sequence ID" value="MBB4660802.1"/>
    <property type="molecule type" value="Genomic_DNA"/>
</dbReference>
<dbReference type="GO" id="GO:0016887">
    <property type="term" value="F:ATP hydrolysis activity"/>
    <property type="evidence" value="ECO:0007669"/>
    <property type="project" value="InterPro"/>
</dbReference>
<dbReference type="Proteomes" id="UP000585272">
    <property type="component" value="Unassembled WGS sequence"/>
</dbReference>
<feature type="domain" description="ABC transporter" evidence="3">
    <location>
        <begin position="5"/>
        <end position="243"/>
    </location>
</feature>
<evidence type="ECO:0000259" key="3">
    <source>
        <dbReference type="PROSITE" id="PS50893"/>
    </source>
</evidence>
<reference evidence="4 5" key="1">
    <citation type="submission" date="2020-08" db="EMBL/GenBank/DDBJ databases">
        <title>Genomic Encyclopedia of Archaeal and Bacterial Type Strains, Phase II (KMG-II): from individual species to whole genera.</title>
        <authorList>
            <person name="Goeker M."/>
        </authorList>
    </citation>
    <scope>NUCLEOTIDE SEQUENCE [LARGE SCALE GENOMIC DNA]</scope>
    <source>
        <strain evidence="4 5">DSM 23288</strain>
    </source>
</reference>
<dbReference type="GO" id="GO:0005886">
    <property type="term" value="C:plasma membrane"/>
    <property type="evidence" value="ECO:0007669"/>
    <property type="project" value="TreeGrafter"/>
</dbReference>
<proteinExistence type="predicted"/>
<dbReference type="GO" id="GO:0005524">
    <property type="term" value="F:ATP binding"/>
    <property type="evidence" value="ECO:0007669"/>
    <property type="project" value="UniProtKB-KW"/>
</dbReference>
<keyword evidence="1" id="KW-0547">Nucleotide-binding</keyword>
<dbReference type="PROSITE" id="PS50893">
    <property type="entry name" value="ABC_TRANSPORTER_2"/>
    <property type="match status" value="1"/>
</dbReference>
<dbReference type="SUPFAM" id="SSF52540">
    <property type="entry name" value="P-loop containing nucleoside triphosphate hydrolases"/>
    <property type="match status" value="1"/>
</dbReference>
<organism evidence="4 5">
    <name type="scientific">Conexibacter arvalis</name>
    <dbReference type="NCBI Taxonomy" id="912552"/>
    <lineage>
        <taxon>Bacteria</taxon>
        <taxon>Bacillati</taxon>
        <taxon>Actinomycetota</taxon>
        <taxon>Thermoleophilia</taxon>
        <taxon>Solirubrobacterales</taxon>
        <taxon>Conexibacteraceae</taxon>
        <taxon>Conexibacter</taxon>
    </lineage>
</organism>
<dbReference type="RefSeq" id="WP_183338427.1">
    <property type="nucleotide sequence ID" value="NZ_JACHNU010000001.1"/>
</dbReference>
<gene>
    <name evidence="4" type="ORF">BDZ31_000375</name>
</gene>
<dbReference type="InterPro" id="IPR003439">
    <property type="entry name" value="ABC_transporter-like_ATP-bd"/>
</dbReference>